<reference evidence="6 7" key="1">
    <citation type="submission" date="2015-11" db="EMBL/GenBank/DDBJ databases">
        <title>Genomic analysis of 38 Legionella species identifies large and diverse effector repertoires.</title>
        <authorList>
            <person name="Burstein D."/>
            <person name="Amaro F."/>
            <person name="Zusman T."/>
            <person name="Lifshitz Z."/>
            <person name="Cohen O."/>
            <person name="Gilbert J.A."/>
            <person name="Pupko T."/>
            <person name="Shuman H.A."/>
            <person name="Segal G."/>
        </authorList>
    </citation>
    <scope>NUCLEOTIDE SEQUENCE [LARGE SCALE GENOMIC DNA]</scope>
    <source>
        <strain evidence="6 7">Oak Ridge-10</strain>
    </source>
</reference>
<dbReference type="GO" id="GO:0016887">
    <property type="term" value="F:ATP hydrolysis activity"/>
    <property type="evidence" value="ECO:0007669"/>
    <property type="project" value="InterPro"/>
</dbReference>
<keyword evidence="1" id="KW-0547">Nucleotide-binding</keyword>
<dbReference type="PANTHER" id="PTHR42759:SF1">
    <property type="entry name" value="MAGNESIUM-CHELATASE SUBUNIT CHLD"/>
    <property type="match status" value="1"/>
</dbReference>
<dbReference type="SUPFAM" id="SSF52540">
    <property type="entry name" value="P-loop containing nucleoside triphosphate hydrolases"/>
    <property type="match status" value="1"/>
</dbReference>
<keyword evidence="2" id="KW-0067">ATP-binding</keyword>
<dbReference type="GO" id="GO:0005524">
    <property type="term" value="F:ATP binding"/>
    <property type="evidence" value="ECO:0007669"/>
    <property type="project" value="UniProtKB-KW"/>
</dbReference>
<dbReference type="PIRSF" id="PIRSF002849">
    <property type="entry name" value="AAA_ATPase_chaperone_MoxR_prd"/>
    <property type="match status" value="1"/>
</dbReference>
<dbReference type="RefSeq" id="WP_025386632.1">
    <property type="nucleotide sequence ID" value="NZ_KV441804.1"/>
</dbReference>
<organism evidence="6 7">
    <name type="scientific">Legionella oakridgensis</name>
    <dbReference type="NCBI Taxonomy" id="29423"/>
    <lineage>
        <taxon>Bacteria</taxon>
        <taxon>Pseudomonadati</taxon>
        <taxon>Pseudomonadota</taxon>
        <taxon>Gammaproteobacteria</taxon>
        <taxon>Legionellales</taxon>
        <taxon>Legionellaceae</taxon>
        <taxon>Legionella</taxon>
    </lineage>
</organism>
<evidence type="ECO:0000256" key="3">
    <source>
        <dbReference type="ARBA" id="ARBA00061607"/>
    </source>
</evidence>
<protein>
    <submittedName>
        <fullName evidence="6">Methanol dehydrogenase regulatory protein</fullName>
    </submittedName>
</protein>
<dbReference type="Pfam" id="PF07726">
    <property type="entry name" value="AAA_3"/>
    <property type="match status" value="1"/>
</dbReference>
<dbReference type="AlphaFoldDB" id="A0A0W0X3A2"/>
<dbReference type="InterPro" id="IPR027417">
    <property type="entry name" value="P-loop_NTPase"/>
</dbReference>
<feature type="domain" description="ATPase AAA-3" evidence="4">
    <location>
        <begin position="46"/>
        <end position="176"/>
    </location>
</feature>
<dbReference type="PATRIC" id="fig|29423.5.peg.1172"/>
<comment type="similarity">
    <text evidence="3">Belongs to the MoxR family.</text>
</comment>
<dbReference type="FunFam" id="3.40.50.300:FF:000640">
    <property type="entry name" value="MoxR family ATPase"/>
    <property type="match status" value="1"/>
</dbReference>
<comment type="caution">
    <text evidence="6">The sequence shown here is derived from an EMBL/GenBank/DDBJ whole genome shotgun (WGS) entry which is preliminary data.</text>
</comment>
<gene>
    <name evidence="6" type="primary">moxR</name>
    <name evidence="6" type="ORF">Loak_1119</name>
</gene>
<dbReference type="InterPro" id="IPR011703">
    <property type="entry name" value="ATPase_AAA-3"/>
</dbReference>
<dbReference type="Proteomes" id="UP000054858">
    <property type="component" value="Unassembled WGS sequence"/>
</dbReference>
<dbReference type="InterPro" id="IPR050764">
    <property type="entry name" value="CbbQ/NirQ/NorQ/GpvN"/>
</dbReference>
<evidence type="ECO:0000313" key="6">
    <source>
        <dbReference type="EMBL" id="KTD38998.1"/>
    </source>
</evidence>
<evidence type="ECO:0000259" key="4">
    <source>
        <dbReference type="Pfam" id="PF07726"/>
    </source>
</evidence>
<evidence type="ECO:0000256" key="2">
    <source>
        <dbReference type="ARBA" id="ARBA00022840"/>
    </source>
</evidence>
<feature type="domain" description="ChlI/MoxR AAA lid" evidence="5">
    <location>
        <begin position="262"/>
        <end position="327"/>
    </location>
</feature>
<evidence type="ECO:0000313" key="7">
    <source>
        <dbReference type="Proteomes" id="UP000054858"/>
    </source>
</evidence>
<dbReference type="Gene3D" id="3.40.50.300">
    <property type="entry name" value="P-loop containing nucleotide triphosphate hydrolases"/>
    <property type="match status" value="1"/>
</dbReference>
<proteinExistence type="inferred from homology"/>
<dbReference type="Gene3D" id="1.10.8.80">
    <property type="entry name" value="Magnesium chelatase subunit I, C-Terminal domain"/>
    <property type="match status" value="1"/>
</dbReference>
<dbReference type="Pfam" id="PF17863">
    <property type="entry name" value="AAA_lid_2"/>
    <property type="match status" value="1"/>
</dbReference>
<evidence type="ECO:0000256" key="1">
    <source>
        <dbReference type="ARBA" id="ARBA00022741"/>
    </source>
</evidence>
<dbReference type="InterPro" id="IPR041628">
    <property type="entry name" value="ChlI/MoxR_AAA_lid"/>
</dbReference>
<accession>A0A0W0X3A2</accession>
<name>A0A0W0X3A2_9GAMM</name>
<evidence type="ECO:0000259" key="5">
    <source>
        <dbReference type="Pfam" id="PF17863"/>
    </source>
</evidence>
<sequence>MEQADVSSIKEVQQQVLRLSTYLNSRILGQKDLISRLLIALLADGHLLVEGAPGLAKTRAVKELSYGVEGHFHRIQFTPDLLPGDLTGTDVYRPEDGSFIFQPGPIFHNMVLADEINRAPAKVQSALLEAMAERQVTIGSKTYPLPELFLVMATQNPIEQEGTYPLPEAQLDRFLMYVKIGYPDAKIEHDILRLARHEALPAHGQSEKKANTTLVPLSQRQLFEARKQVLHVHTSDALEHYLVQLVVATRNPRAYSETLHRWLRYGASPRATIALDRCAKAHAWLSGRDYVTPEDIHVIAHDVLRHRILLTFEAEAEGVSSDDFLDELLRLVALP</sequence>
<dbReference type="PANTHER" id="PTHR42759">
    <property type="entry name" value="MOXR FAMILY PROTEIN"/>
    <property type="match status" value="1"/>
</dbReference>
<dbReference type="EMBL" id="LNYP01000023">
    <property type="protein sequence ID" value="KTD38998.1"/>
    <property type="molecule type" value="Genomic_DNA"/>
</dbReference>